<dbReference type="SUPFAM" id="SSF48403">
    <property type="entry name" value="Ankyrin repeat"/>
    <property type="match status" value="1"/>
</dbReference>
<protein>
    <recommendedName>
        <fullName evidence="6">Nucleoside phosphorylase domain-containing protein</fullName>
    </recommendedName>
</protein>
<feature type="domain" description="Nephrocystin 3-like N-terminal" evidence="3">
    <location>
        <begin position="351"/>
        <end position="531"/>
    </location>
</feature>
<dbReference type="Gene3D" id="1.20.5.340">
    <property type="match status" value="2"/>
</dbReference>
<dbReference type="InterPro" id="IPR035994">
    <property type="entry name" value="Nucleoside_phosphorylase_sf"/>
</dbReference>
<dbReference type="SUPFAM" id="SSF53167">
    <property type="entry name" value="Purine and uridine phosphorylases"/>
    <property type="match status" value="1"/>
</dbReference>
<dbReference type="SUPFAM" id="SSF52540">
    <property type="entry name" value="P-loop containing nucleoside triphosphate hydrolases"/>
    <property type="match status" value="1"/>
</dbReference>
<evidence type="ECO:0008006" key="6">
    <source>
        <dbReference type="Google" id="ProtNLM"/>
    </source>
</evidence>
<evidence type="ECO:0000256" key="1">
    <source>
        <dbReference type="ARBA" id="ARBA00022737"/>
    </source>
</evidence>
<dbReference type="Pfam" id="PF23397">
    <property type="entry name" value="DUF7104"/>
    <property type="match status" value="5"/>
</dbReference>
<comment type="caution">
    <text evidence="4">The sequence shown here is derived from an EMBL/GenBank/DDBJ whole genome shotgun (WGS) entry which is preliminary data.</text>
</comment>
<reference evidence="4 5" key="1">
    <citation type="submission" date="2024-07" db="EMBL/GenBank/DDBJ databases">
        <title>Section-level genome sequencing and comparative genomics of Aspergillus sections Usti and Cavernicolus.</title>
        <authorList>
            <consortium name="Lawrence Berkeley National Laboratory"/>
            <person name="Nybo J.L."/>
            <person name="Vesth T.C."/>
            <person name="Theobald S."/>
            <person name="Frisvad J.C."/>
            <person name="Larsen T.O."/>
            <person name="Kjaerboelling I."/>
            <person name="Rothschild-Mancinelli K."/>
            <person name="Lyhne E.K."/>
            <person name="Kogle M.E."/>
            <person name="Barry K."/>
            <person name="Clum A."/>
            <person name="Na H."/>
            <person name="Ledsgaard L."/>
            <person name="Lin J."/>
            <person name="Lipzen A."/>
            <person name="Kuo A."/>
            <person name="Riley R."/>
            <person name="Mondo S."/>
            <person name="Labutti K."/>
            <person name="Haridas S."/>
            <person name="Pangalinan J."/>
            <person name="Salamov A.A."/>
            <person name="Simmons B.A."/>
            <person name="Magnuson J.K."/>
            <person name="Chen J."/>
            <person name="Drula E."/>
            <person name="Henrissat B."/>
            <person name="Wiebenga A."/>
            <person name="Lubbers R.J."/>
            <person name="Gomes A.C."/>
            <person name="Makela M.R."/>
            <person name="Stajich J."/>
            <person name="Grigoriev I.V."/>
            <person name="Mortensen U.H."/>
            <person name="De Vries R.P."/>
            <person name="Baker S.E."/>
            <person name="Andersen M.R."/>
        </authorList>
    </citation>
    <scope>NUCLEOTIDE SEQUENCE [LARGE SCALE GENOMIC DNA]</scope>
    <source>
        <strain evidence="4 5">CBS 588.65</strain>
    </source>
</reference>
<dbReference type="InterPro" id="IPR036770">
    <property type="entry name" value="Ankyrin_rpt-contain_sf"/>
</dbReference>
<dbReference type="Gene3D" id="3.40.50.300">
    <property type="entry name" value="P-loop containing nucleotide triphosphate hydrolases"/>
    <property type="match status" value="1"/>
</dbReference>
<evidence type="ECO:0000313" key="5">
    <source>
        <dbReference type="Proteomes" id="UP001610334"/>
    </source>
</evidence>
<dbReference type="EMBL" id="JBFXLT010000218">
    <property type="protein sequence ID" value="KAL2801993.1"/>
    <property type="molecule type" value="Genomic_DNA"/>
</dbReference>
<dbReference type="Gene3D" id="3.40.50.1580">
    <property type="entry name" value="Nucleoside phosphorylase domain"/>
    <property type="match status" value="1"/>
</dbReference>
<dbReference type="InterPro" id="IPR027417">
    <property type="entry name" value="P-loop_NTPase"/>
</dbReference>
<gene>
    <name evidence="4" type="ORF">BJX63DRAFT_441534</name>
</gene>
<evidence type="ECO:0000259" key="3">
    <source>
        <dbReference type="Pfam" id="PF24883"/>
    </source>
</evidence>
<dbReference type="InterPro" id="IPR055530">
    <property type="entry name" value="DUF7104"/>
</dbReference>
<dbReference type="PANTHER" id="PTHR46082:SF11">
    <property type="entry name" value="AAA+ ATPASE DOMAIN-CONTAINING PROTEIN-RELATED"/>
    <property type="match status" value="1"/>
</dbReference>
<dbReference type="InterPro" id="IPR000845">
    <property type="entry name" value="Nucleoside_phosphorylase_d"/>
</dbReference>
<keyword evidence="1" id="KW-0677">Repeat</keyword>
<dbReference type="InterPro" id="IPR053137">
    <property type="entry name" value="NLR-like"/>
</dbReference>
<sequence length="1050" mass="118097">MALKHSDYTIAWICALPLEMAAAKTMLDAIHPPPTQPETDHNVYTLGSVSGHNVAIACLPSGVYGTTSAAIVLAHMLPTFLSLRFALMVGIGGGVPSKKDIRLGDVVVSMPAEGFGGVIQYDYGKTLSDGKLHRTGSLNKPPHYLLTAMSKIRCDFISDELTIKTDISKEHLENQKIHKQFLRPAEDQLFMSSYIHRNDNPDCSQCDLSHLMTRPPRESVEPMVHYGLIASGNRVMRDAKTRDAIAKDIDILCFEMEAAGLMDQLPCLVIRGICDYSDSHKNKTWQGYASLTAAAYAKLLLEVLPQTQGYQLMKEEDFTREEEACLQGLFVTDPVEDKSSLNRRKGDRAKGTCEWILETEELRRWLGDLEEDHDERASDILWLHGYPGTGKSTIAMAMADQIPKQYSFANRDKVLAYFFCDSSAEKQRTAISVLRGLLYHLIQQCPWLIKCALPKFLHRKEALFLSFDALWSIFLEIAKSSSSGIYCIIDALDECERDSQEILLGQISQTFPARRKEGVSSRHPRILITSRPYDEIRQSLSNFRCKDLATYSALKNDLALMIHEKVADLTRRKSYPPRVVKEVSQILEQKAEGTFLWVGIACSELAQPQIQARNTIKALQKMPRGLNSMYKQLLSAALAYSDDDDDDDRANILLMLKVVTTARRPLSVRELADMCQLYSDYDESTRFQFTMDDIGRCRLMIIVQDERVQLLHKSVNDFLVKERRAFDVKPSHAELADRCIINLLNESSRGAIFEYAVTYWPEHTKLAADAFTVMKHHELFFEPRSPTWELWAIQYNSQNRWLSRPLDEGFSVLHAAARWDVVPLLTWAFAKGSGLSLAETPYDDQLFQTVTGITPLEEAARSGSIRITEEVVMAAARNQGDGKRIMKLLLDQQGDHIQITEDVVTAAAGNKGDGQGIMALLLDRQGDQIQVTKEVVMAAARNQGDGKRIMKLLLDQQGDHIRITEDVVRAAAGNKGHGQGIMALLLGQQGDHIQITEELFSLTDEATRFRLRKMWSALQPGTGDMEKILWHSSLTSKETSSMLQKTQSRE</sequence>
<dbReference type="Pfam" id="PF01048">
    <property type="entry name" value="PNP_UDP_1"/>
    <property type="match status" value="1"/>
</dbReference>
<proteinExistence type="predicted"/>
<dbReference type="PANTHER" id="PTHR46082">
    <property type="entry name" value="ATP/GTP-BINDING PROTEIN-RELATED"/>
    <property type="match status" value="1"/>
</dbReference>
<dbReference type="Pfam" id="PF24883">
    <property type="entry name" value="NPHP3_N"/>
    <property type="match status" value="1"/>
</dbReference>
<evidence type="ECO:0000259" key="2">
    <source>
        <dbReference type="Pfam" id="PF01048"/>
    </source>
</evidence>
<organism evidence="4 5">
    <name type="scientific">Aspergillus granulosus</name>
    <dbReference type="NCBI Taxonomy" id="176169"/>
    <lineage>
        <taxon>Eukaryota</taxon>
        <taxon>Fungi</taxon>
        <taxon>Dikarya</taxon>
        <taxon>Ascomycota</taxon>
        <taxon>Pezizomycotina</taxon>
        <taxon>Eurotiomycetes</taxon>
        <taxon>Eurotiomycetidae</taxon>
        <taxon>Eurotiales</taxon>
        <taxon>Aspergillaceae</taxon>
        <taxon>Aspergillus</taxon>
        <taxon>Aspergillus subgen. Nidulantes</taxon>
    </lineage>
</organism>
<feature type="domain" description="Nucleoside phosphorylase" evidence="2">
    <location>
        <begin position="9"/>
        <end position="284"/>
    </location>
</feature>
<keyword evidence="5" id="KW-1185">Reference proteome</keyword>
<evidence type="ECO:0000313" key="4">
    <source>
        <dbReference type="EMBL" id="KAL2801993.1"/>
    </source>
</evidence>
<dbReference type="Proteomes" id="UP001610334">
    <property type="component" value="Unassembled WGS sequence"/>
</dbReference>
<accession>A0ABR4GSE0</accession>
<dbReference type="InterPro" id="IPR056884">
    <property type="entry name" value="NPHP3-like_N"/>
</dbReference>
<name>A0ABR4GSE0_9EURO</name>